<dbReference type="Proteomes" id="UP001058074">
    <property type="component" value="Unassembled WGS sequence"/>
</dbReference>
<dbReference type="EMBL" id="BROD01000001">
    <property type="protein sequence ID" value="GKX68550.1"/>
    <property type="molecule type" value="Genomic_DNA"/>
</dbReference>
<keyword evidence="2" id="KW-1185">Reference proteome</keyword>
<name>A0ACB5RHH3_9CLOT</name>
<sequence>MEIIFLFLLGVFLLFIIVYCATKLAVKQLLENSKEREIRYKQELDLMKLKDFDVLSNAELEEVMELYEKRGLEVGHYEKYTKYSNVLKDLKEIGYLNDEEYLVRKMKLKEYFKIN</sequence>
<reference evidence="1" key="1">
    <citation type="journal article" date="2025" name="Int. J. Syst. Evol. Microbiol.">
        <title>Inconstantimicrobium mannanitabidum sp. nov., a novel member of the family Clostridiaceae isolated from anoxic soil under the treatment of reductive soil disinfestation.</title>
        <authorList>
            <person name="Ueki A."/>
            <person name="Tonouchi A."/>
            <person name="Honma S."/>
            <person name="Kaku N."/>
            <person name="Ueki K."/>
        </authorList>
    </citation>
    <scope>NUCLEOTIDE SEQUENCE</scope>
    <source>
        <strain evidence="1">TW13</strain>
    </source>
</reference>
<accession>A0ACB5RHH3</accession>
<comment type="caution">
    <text evidence="1">The sequence shown here is derived from an EMBL/GenBank/DDBJ whole genome shotgun (WGS) entry which is preliminary data.</text>
</comment>
<proteinExistence type="predicted"/>
<evidence type="ECO:0000313" key="1">
    <source>
        <dbReference type="EMBL" id="GKX68550.1"/>
    </source>
</evidence>
<evidence type="ECO:0000313" key="2">
    <source>
        <dbReference type="Proteomes" id="UP001058074"/>
    </source>
</evidence>
<organism evidence="1 2">
    <name type="scientific">Inconstantimicrobium mannanitabidum</name>
    <dbReference type="NCBI Taxonomy" id="1604901"/>
    <lineage>
        <taxon>Bacteria</taxon>
        <taxon>Bacillati</taxon>
        <taxon>Bacillota</taxon>
        <taxon>Clostridia</taxon>
        <taxon>Eubacteriales</taxon>
        <taxon>Clostridiaceae</taxon>
        <taxon>Inconstantimicrobium</taxon>
    </lineage>
</organism>
<gene>
    <name evidence="1" type="ORF">rsdtw13_38080</name>
</gene>
<protein>
    <submittedName>
        <fullName evidence="1">Uncharacterized protein</fullName>
    </submittedName>
</protein>